<protein>
    <submittedName>
        <fullName evidence="1">Uncharacterized protein</fullName>
    </submittedName>
</protein>
<dbReference type="EMBL" id="CU459003">
    <property type="protein sequence ID" value="CAM75811.1"/>
    <property type="molecule type" value="Genomic_DNA"/>
</dbReference>
<gene>
    <name evidence="1" type="ORF">MGR_3375</name>
</gene>
<sequence>MSEETITPLAEIEAPWSRHLSLSAVDHDSGLRMLRLRIKEGRARFTIIDLDEKTARELASHLQDWAKTE</sequence>
<name>A4TYV4_9PROT</name>
<accession>A4TYV4</accession>
<dbReference type="RefSeq" id="WP_024082046.1">
    <property type="nucleotide sequence ID" value="NZ_CP027527.1"/>
</dbReference>
<dbReference type="InterPro" id="IPR054240">
    <property type="entry name" value="DUF6967"/>
</dbReference>
<organism evidence="1">
    <name type="scientific">Magnetospirillum gryphiswaldense</name>
    <dbReference type="NCBI Taxonomy" id="55518"/>
    <lineage>
        <taxon>Bacteria</taxon>
        <taxon>Pseudomonadati</taxon>
        <taxon>Pseudomonadota</taxon>
        <taxon>Alphaproteobacteria</taxon>
        <taxon>Rhodospirillales</taxon>
        <taxon>Rhodospirillaceae</taxon>
        <taxon>Magnetospirillum</taxon>
    </lineage>
</organism>
<reference evidence="1" key="1">
    <citation type="journal article" date="2007" name="J. Bacteriol.">
        <title>Comparative genome analysis of four magnetotactic bacteria reveals a complex set of group-specific genes implicated in magnetosome biomineralization and function.</title>
        <authorList>
            <person name="Richter M."/>
            <person name="Kube M."/>
            <person name="Bazylinski D.A."/>
            <person name="Lombardot T."/>
            <person name="Gloeckner F.O."/>
            <person name="Reinhardt R."/>
            <person name="Schueler D."/>
        </authorList>
    </citation>
    <scope>NUCLEOTIDE SEQUENCE</scope>
    <source>
        <strain evidence="1">MSR-1</strain>
    </source>
</reference>
<dbReference type="Pfam" id="PF22295">
    <property type="entry name" value="DUF6967"/>
    <property type="match status" value="1"/>
</dbReference>
<dbReference type="AlphaFoldDB" id="A4TYV4"/>
<proteinExistence type="predicted"/>
<evidence type="ECO:0000313" key="1">
    <source>
        <dbReference type="EMBL" id="CAM75811.1"/>
    </source>
</evidence>